<sequence length="404" mass="44567">MLKSAGCDIVAALALTLLARYVAAGPDPNPLVICSSFVHKLIRKERADLRTEAQAVQALLSQIELARLGPTSNASEIAELTSWLTANQSKAGAHLDAASLCLTNRLSPSAFNGRPTFSILLEYFKRPWGIHRMATSLRDACARAGLPCELVVNVDNPHEAGAWAEVVQQYRGFVVPVFSANVHEARGYNRAAGLARGNYLIIWQDDQLAPSQSSTWLTELLALFHAWPRLAIVGMNTYRLCKDREPTNRFLTTSWNPDPRTGVRWSFVQLVDFAPLAIRASAFSELGGLEEGFSRPGDCGIWGDWELCSRAWLAGWQVGYLYLEGRDGDGHEGGTHTSSNAERCWGRQQHVAASGFGKRFGQGSYQLELCERVRQLNVASFDLARPEDCPYGTEATKFGNCTRY</sequence>
<name>A0A8J4BJD8_9CHLO</name>
<keyword evidence="3" id="KW-1185">Reference proteome</keyword>
<comment type="caution">
    <text evidence="2">The sequence shown here is derived from an EMBL/GenBank/DDBJ whole genome shotgun (WGS) entry which is preliminary data.</text>
</comment>
<dbReference type="Gene3D" id="3.90.550.10">
    <property type="entry name" value="Spore Coat Polysaccharide Biosynthesis Protein SpsA, Chain A"/>
    <property type="match status" value="1"/>
</dbReference>
<dbReference type="PANTHER" id="PTHR22916:SF3">
    <property type="entry name" value="UDP-GLCNAC:BETAGAL BETA-1,3-N-ACETYLGLUCOSAMINYLTRANSFERASE-LIKE PROTEIN 1"/>
    <property type="match status" value="1"/>
</dbReference>
<dbReference type="EMBL" id="BNCO01000054">
    <property type="protein sequence ID" value="GIL62920.1"/>
    <property type="molecule type" value="Genomic_DNA"/>
</dbReference>
<organism evidence="2 3">
    <name type="scientific">Volvox africanus</name>
    <dbReference type="NCBI Taxonomy" id="51714"/>
    <lineage>
        <taxon>Eukaryota</taxon>
        <taxon>Viridiplantae</taxon>
        <taxon>Chlorophyta</taxon>
        <taxon>core chlorophytes</taxon>
        <taxon>Chlorophyceae</taxon>
        <taxon>CS clade</taxon>
        <taxon>Chlamydomonadales</taxon>
        <taxon>Volvocaceae</taxon>
        <taxon>Volvox</taxon>
    </lineage>
</organism>
<dbReference type="SUPFAM" id="SSF53448">
    <property type="entry name" value="Nucleotide-diphospho-sugar transferases"/>
    <property type="match status" value="1"/>
</dbReference>
<accession>A0A8J4BJD8</accession>
<evidence type="ECO:0000313" key="2">
    <source>
        <dbReference type="EMBL" id="GIL62920.1"/>
    </source>
</evidence>
<feature type="chain" id="PRO_5035240743" description="Glycosyltransferase 2-like domain-containing protein" evidence="1">
    <location>
        <begin position="25"/>
        <end position="404"/>
    </location>
</feature>
<dbReference type="PANTHER" id="PTHR22916">
    <property type="entry name" value="GLYCOSYLTRANSFERASE"/>
    <property type="match status" value="1"/>
</dbReference>
<evidence type="ECO:0008006" key="4">
    <source>
        <dbReference type="Google" id="ProtNLM"/>
    </source>
</evidence>
<evidence type="ECO:0000256" key="1">
    <source>
        <dbReference type="SAM" id="SignalP"/>
    </source>
</evidence>
<gene>
    <name evidence="2" type="ORF">Vafri_17101</name>
</gene>
<dbReference type="GO" id="GO:0016757">
    <property type="term" value="F:glycosyltransferase activity"/>
    <property type="evidence" value="ECO:0007669"/>
    <property type="project" value="UniProtKB-ARBA"/>
</dbReference>
<proteinExistence type="predicted"/>
<evidence type="ECO:0000313" key="3">
    <source>
        <dbReference type="Proteomes" id="UP000747399"/>
    </source>
</evidence>
<protein>
    <recommendedName>
        <fullName evidence="4">Glycosyltransferase 2-like domain-containing protein</fullName>
    </recommendedName>
</protein>
<dbReference type="InterPro" id="IPR029044">
    <property type="entry name" value="Nucleotide-diphossugar_trans"/>
</dbReference>
<reference evidence="2" key="1">
    <citation type="journal article" date="2021" name="Proc. Natl. Acad. Sci. U.S.A.">
        <title>Three genomes in the algal genus Volvox reveal the fate of a haploid sex-determining region after a transition to homothallism.</title>
        <authorList>
            <person name="Yamamoto K."/>
            <person name="Hamaji T."/>
            <person name="Kawai-Toyooka H."/>
            <person name="Matsuzaki R."/>
            <person name="Takahashi F."/>
            <person name="Nishimura Y."/>
            <person name="Kawachi M."/>
            <person name="Noguchi H."/>
            <person name="Minakuchi Y."/>
            <person name="Umen J.G."/>
            <person name="Toyoda A."/>
            <person name="Nozaki H."/>
        </authorList>
    </citation>
    <scope>NUCLEOTIDE SEQUENCE</scope>
    <source>
        <strain evidence="2">NIES-3780</strain>
    </source>
</reference>
<keyword evidence="1" id="KW-0732">Signal</keyword>
<dbReference type="Proteomes" id="UP000747399">
    <property type="component" value="Unassembled WGS sequence"/>
</dbReference>
<feature type="signal peptide" evidence="1">
    <location>
        <begin position="1"/>
        <end position="24"/>
    </location>
</feature>
<dbReference type="AlphaFoldDB" id="A0A8J4BJD8"/>